<protein>
    <recommendedName>
        <fullName evidence="4">DoxX family protein</fullName>
    </recommendedName>
</protein>
<accession>A0A2M8LC66</accession>
<keyword evidence="1" id="KW-0812">Transmembrane</keyword>
<evidence type="ECO:0000313" key="3">
    <source>
        <dbReference type="Proteomes" id="UP000228700"/>
    </source>
</evidence>
<proteinExistence type="predicted"/>
<name>A0A2M8LC66_9BACT</name>
<evidence type="ECO:0000313" key="2">
    <source>
        <dbReference type="EMBL" id="PJE74193.1"/>
    </source>
</evidence>
<keyword evidence="1" id="KW-0472">Membrane</keyword>
<feature type="transmembrane region" description="Helical" evidence="1">
    <location>
        <begin position="150"/>
        <end position="169"/>
    </location>
</feature>
<dbReference type="AlphaFoldDB" id="A0A2M8LC66"/>
<feature type="transmembrane region" description="Helical" evidence="1">
    <location>
        <begin position="175"/>
        <end position="194"/>
    </location>
</feature>
<feature type="transmembrane region" description="Helical" evidence="1">
    <location>
        <begin position="53"/>
        <end position="72"/>
    </location>
</feature>
<comment type="caution">
    <text evidence="2">The sequence shown here is derived from an EMBL/GenBank/DDBJ whole genome shotgun (WGS) entry which is preliminary data.</text>
</comment>
<sequence>MIKIISILLLLFLAQYSVSAHEVYVLNSSEVGFALEAPAPDFISTINEHIGQFITWGLLTIIIILVIFFLSISRPFERFCDPWLDKLKKYAPHIAQITLGLALIASGYYHAIFGVELPLQATFGAFESLVSYGLIIIGIMLTIGLLPRIAAILTTALFIGLIIHFKVYMLNYATYLGEALTIALFGGAHTLFASNKMSHILTRVISPILHKYKFLIMRILFGVSLVYASLYAKLIHGALALEVVSKYNLTHYFPFDPVFLVLGSMLIEVLLGICFMIGFEIRFASLFFLIFLTLSLVFFGEAVWPHIILIGTAIAMFTHGYDPYTFSVKLERHKELDPVF</sequence>
<evidence type="ECO:0008006" key="4">
    <source>
        <dbReference type="Google" id="ProtNLM"/>
    </source>
</evidence>
<feature type="transmembrane region" description="Helical" evidence="1">
    <location>
        <begin position="259"/>
        <end position="279"/>
    </location>
</feature>
<evidence type="ECO:0000256" key="1">
    <source>
        <dbReference type="SAM" id="Phobius"/>
    </source>
</evidence>
<feature type="transmembrane region" description="Helical" evidence="1">
    <location>
        <begin position="286"/>
        <end position="317"/>
    </location>
</feature>
<organism evidence="2 3">
    <name type="scientific">Candidatus Taylorbacteria bacterium CG10_big_fil_rev_8_21_14_0_10_41_48</name>
    <dbReference type="NCBI Taxonomy" id="1975024"/>
    <lineage>
        <taxon>Bacteria</taxon>
        <taxon>Candidatus Tayloriibacteriota</taxon>
    </lineage>
</organism>
<feature type="transmembrane region" description="Helical" evidence="1">
    <location>
        <begin position="93"/>
        <end position="111"/>
    </location>
</feature>
<gene>
    <name evidence="2" type="ORF">COV01_01710</name>
</gene>
<reference evidence="3" key="1">
    <citation type="submission" date="2017-09" db="EMBL/GenBank/DDBJ databases">
        <title>Depth-based differentiation of microbial function through sediment-hosted aquifers and enrichment of novel symbionts in the deep terrestrial subsurface.</title>
        <authorList>
            <person name="Probst A.J."/>
            <person name="Ladd B."/>
            <person name="Jarett J.K."/>
            <person name="Geller-Mcgrath D.E."/>
            <person name="Sieber C.M.K."/>
            <person name="Emerson J.B."/>
            <person name="Anantharaman K."/>
            <person name="Thomas B.C."/>
            <person name="Malmstrom R."/>
            <person name="Stieglmeier M."/>
            <person name="Klingl A."/>
            <person name="Woyke T."/>
            <person name="Ryan C.M."/>
            <person name="Banfield J.F."/>
        </authorList>
    </citation>
    <scope>NUCLEOTIDE SEQUENCE [LARGE SCALE GENOMIC DNA]</scope>
</reference>
<feature type="transmembrane region" description="Helical" evidence="1">
    <location>
        <begin position="123"/>
        <end position="143"/>
    </location>
</feature>
<dbReference type="Proteomes" id="UP000228700">
    <property type="component" value="Unassembled WGS sequence"/>
</dbReference>
<dbReference type="EMBL" id="PFEQ01000009">
    <property type="protein sequence ID" value="PJE74193.1"/>
    <property type="molecule type" value="Genomic_DNA"/>
</dbReference>
<keyword evidence="1" id="KW-1133">Transmembrane helix</keyword>
<feature type="transmembrane region" description="Helical" evidence="1">
    <location>
        <begin position="215"/>
        <end position="239"/>
    </location>
</feature>